<gene>
    <name evidence="5" type="ORF">BW900_15735</name>
</gene>
<name>A0A1S9T7V3_BACMY</name>
<dbReference type="EMBL" id="MUAI01000012">
    <property type="protein sequence ID" value="OOR05779.1"/>
    <property type="molecule type" value="Genomic_DNA"/>
</dbReference>
<dbReference type="Gene3D" id="1.10.260.40">
    <property type="entry name" value="lambda repressor-like DNA-binding domains"/>
    <property type="match status" value="1"/>
</dbReference>
<dbReference type="GO" id="GO:0003677">
    <property type="term" value="F:DNA binding"/>
    <property type="evidence" value="ECO:0007669"/>
    <property type="project" value="UniProtKB-KW"/>
</dbReference>
<dbReference type="PANTHER" id="PTHR40661">
    <property type="match status" value="1"/>
</dbReference>
<evidence type="ECO:0000256" key="3">
    <source>
        <dbReference type="ARBA" id="ARBA00023163"/>
    </source>
</evidence>
<dbReference type="Proteomes" id="UP000190696">
    <property type="component" value="Unassembled WGS sequence"/>
</dbReference>
<evidence type="ECO:0000256" key="1">
    <source>
        <dbReference type="ARBA" id="ARBA00023015"/>
    </source>
</evidence>
<dbReference type="InterPro" id="IPR010982">
    <property type="entry name" value="Lambda_DNA-bd_dom_sf"/>
</dbReference>
<dbReference type="AlphaFoldDB" id="A0A1S9T7V3"/>
<dbReference type="Pfam" id="PF01381">
    <property type="entry name" value="HTH_3"/>
    <property type="match status" value="1"/>
</dbReference>
<accession>A0A1S9T7V3</accession>
<sequence>MKQDVSKYVGQQIKHYRKLKKMTQKELGLRIGKKHNTISSYENGTNEPEQDALFAIANALDVSINDLFPSTIEPYTITNETTSMIAESQYNYFPTSISAGLPHCVDSISDNELEKISMPNSLMGKWAGNNDVFVTRVNGDSMNRIIPHCSLIVVKKVELSDLKNGDIVVFSNGGEYSVKRFFHDKENERVIFRPDSHDNRFFDYTVSYENAKNLKIHGKVVLYIVELD</sequence>
<keyword evidence="2" id="KW-0238">DNA-binding</keyword>
<reference evidence="5 6" key="1">
    <citation type="submission" date="2017-01" db="EMBL/GenBank/DDBJ databases">
        <title>Bacillus cereus isolates.</title>
        <authorList>
            <person name="Beno S.M."/>
        </authorList>
    </citation>
    <scope>NUCLEOTIDE SEQUENCE [LARGE SCALE GENOMIC DNA]</scope>
    <source>
        <strain evidence="5 6">FSL W7-1108</strain>
    </source>
</reference>
<dbReference type="CDD" id="cd06462">
    <property type="entry name" value="Peptidase_S24_S26"/>
    <property type="match status" value="1"/>
</dbReference>
<dbReference type="RefSeq" id="WP_078176334.1">
    <property type="nucleotide sequence ID" value="NZ_JBCMNA010000001.1"/>
</dbReference>
<keyword evidence="1" id="KW-0805">Transcription regulation</keyword>
<evidence type="ECO:0000313" key="5">
    <source>
        <dbReference type="EMBL" id="OOR05779.1"/>
    </source>
</evidence>
<dbReference type="SUPFAM" id="SSF47413">
    <property type="entry name" value="lambda repressor-like DNA-binding domains"/>
    <property type="match status" value="1"/>
</dbReference>
<dbReference type="InterPro" id="IPR015927">
    <property type="entry name" value="Peptidase_S24_S26A/B/C"/>
</dbReference>
<evidence type="ECO:0000313" key="6">
    <source>
        <dbReference type="Proteomes" id="UP000190696"/>
    </source>
</evidence>
<dbReference type="InterPro" id="IPR001387">
    <property type="entry name" value="Cro/C1-type_HTH"/>
</dbReference>
<keyword evidence="3" id="KW-0804">Transcription</keyword>
<protein>
    <submittedName>
        <fullName evidence="5">XRE family transcriptional regulator</fullName>
    </submittedName>
</protein>
<dbReference type="Pfam" id="PF00717">
    <property type="entry name" value="Peptidase_S24"/>
    <property type="match status" value="1"/>
</dbReference>
<dbReference type="SUPFAM" id="SSF51306">
    <property type="entry name" value="LexA/Signal peptidase"/>
    <property type="match status" value="1"/>
</dbReference>
<comment type="caution">
    <text evidence="5">The sequence shown here is derived from an EMBL/GenBank/DDBJ whole genome shotgun (WGS) entry which is preliminary data.</text>
</comment>
<evidence type="ECO:0000259" key="4">
    <source>
        <dbReference type="PROSITE" id="PS50943"/>
    </source>
</evidence>
<proteinExistence type="predicted"/>
<organism evidence="5 6">
    <name type="scientific">Bacillus mycoides</name>
    <dbReference type="NCBI Taxonomy" id="1405"/>
    <lineage>
        <taxon>Bacteria</taxon>
        <taxon>Bacillati</taxon>
        <taxon>Bacillota</taxon>
        <taxon>Bacilli</taxon>
        <taxon>Bacillales</taxon>
        <taxon>Bacillaceae</taxon>
        <taxon>Bacillus</taxon>
        <taxon>Bacillus cereus group</taxon>
    </lineage>
</organism>
<dbReference type="Gene3D" id="2.10.109.10">
    <property type="entry name" value="Umud Fragment, subunit A"/>
    <property type="match status" value="1"/>
</dbReference>
<dbReference type="CDD" id="cd00093">
    <property type="entry name" value="HTH_XRE"/>
    <property type="match status" value="1"/>
</dbReference>
<dbReference type="PROSITE" id="PS50943">
    <property type="entry name" value="HTH_CROC1"/>
    <property type="match status" value="1"/>
</dbReference>
<evidence type="ECO:0000256" key="2">
    <source>
        <dbReference type="ARBA" id="ARBA00023125"/>
    </source>
</evidence>
<dbReference type="PANTHER" id="PTHR40661:SF1">
    <property type="entry name" value="HTH CRO_C1-TYPE DOMAIN-CONTAINING PROTEIN"/>
    <property type="match status" value="1"/>
</dbReference>
<dbReference type="SMART" id="SM00530">
    <property type="entry name" value="HTH_XRE"/>
    <property type="match status" value="1"/>
</dbReference>
<dbReference type="InterPro" id="IPR036286">
    <property type="entry name" value="LexA/Signal_pep-like_sf"/>
</dbReference>
<feature type="domain" description="HTH cro/C1-type" evidence="4">
    <location>
        <begin position="13"/>
        <end position="67"/>
    </location>
</feature>